<comment type="caution">
    <text evidence="1">The sequence shown here is derived from an EMBL/GenBank/DDBJ whole genome shotgun (WGS) entry which is preliminary data.</text>
</comment>
<dbReference type="Proteomes" id="UP000828390">
    <property type="component" value="Unassembled WGS sequence"/>
</dbReference>
<sequence>MKLIDKKPGNLATNGNVIVQQSVIANATVPPSGSTFPVSNAGDIQPAKYTTIYVPTLLTAVPENSSRKGSRLLASNRCADEFTPTGFIRCGVEFTPTGF</sequence>
<accession>A0A9D4R8B6</accession>
<evidence type="ECO:0000313" key="2">
    <source>
        <dbReference type="Proteomes" id="UP000828390"/>
    </source>
</evidence>
<keyword evidence="2" id="KW-1185">Reference proteome</keyword>
<organism evidence="1 2">
    <name type="scientific">Dreissena polymorpha</name>
    <name type="common">Zebra mussel</name>
    <name type="synonym">Mytilus polymorpha</name>
    <dbReference type="NCBI Taxonomy" id="45954"/>
    <lineage>
        <taxon>Eukaryota</taxon>
        <taxon>Metazoa</taxon>
        <taxon>Spiralia</taxon>
        <taxon>Lophotrochozoa</taxon>
        <taxon>Mollusca</taxon>
        <taxon>Bivalvia</taxon>
        <taxon>Autobranchia</taxon>
        <taxon>Heteroconchia</taxon>
        <taxon>Euheterodonta</taxon>
        <taxon>Imparidentia</taxon>
        <taxon>Neoheterodontei</taxon>
        <taxon>Myida</taxon>
        <taxon>Dreissenoidea</taxon>
        <taxon>Dreissenidae</taxon>
        <taxon>Dreissena</taxon>
    </lineage>
</organism>
<dbReference type="AlphaFoldDB" id="A0A9D4R8B6"/>
<proteinExistence type="predicted"/>
<name>A0A9D4R8B6_DREPO</name>
<protein>
    <submittedName>
        <fullName evidence="1">Uncharacterized protein</fullName>
    </submittedName>
</protein>
<dbReference type="EMBL" id="JAIWYP010000003">
    <property type="protein sequence ID" value="KAH3858809.1"/>
    <property type="molecule type" value="Genomic_DNA"/>
</dbReference>
<reference evidence="1" key="2">
    <citation type="submission" date="2020-11" db="EMBL/GenBank/DDBJ databases">
        <authorList>
            <person name="McCartney M.A."/>
            <person name="Auch B."/>
            <person name="Kono T."/>
            <person name="Mallez S."/>
            <person name="Becker A."/>
            <person name="Gohl D.M."/>
            <person name="Silverstein K.A.T."/>
            <person name="Koren S."/>
            <person name="Bechman K.B."/>
            <person name="Herman A."/>
            <person name="Abrahante J.E."/>
            <person name="Garbe J."/>
        </authorList>
    </citation>
    <scope>NUCLEOTIDE SEQUENCE</scope>
    <source>
        <strain evidence="1">Duluth1</strain>
        <tissue evidence="1">Whole animal</tissue>
    </source>
</reference>
<evidence type="ECO:0000313" key="1">
    <source>
        <dbReference type="EMBL" id="KAH3858809.1"/>
    </source>
</evidence>
<reference evidence="1" key="1">
    <citation type="journal article" date="2019" name="bioRxiv">
        <title>The Genome of the Zebra Mussel, Dreissena polymorpha: A Resource for Invasive Species Research.</title>
        <authorList>
            <person name="McCartney M.A."/>
            <person name="Auch B."/>
            <person name="Kono T."/>
            <person name="Mallez S."/>
            <person name="Zhang Y."/>
            <person name="Obille A."/>
            <person name="Becker A."/>
            <person name="Abrahante J.E."/>
            <person name="Garbe J."/>
            <person name="Badalamenti J.P."/>
            <person name="Herman A."/>
            <person name="Mangelson H."/>
            <person name="Liachko I."/>
            <person name="Sullivan S."/>
            <person name="Sone E.D."/>
            <person name="Koren S."/>
            <person name="Silverstein K.A.T."/>
            <person name="Beckman K.B."/>
            <person name="Gohl D.M."/>
        </authorList>
    </citation>
    <scope>NUCLEOTIDE SEQUENCE</scope>
    <source>
        <strain evidence="1">Duluth1</strain>
        <tissue evidence="1">Whole animal</tissue>
    </source>
</reference>
<gene>
    <name evidence="1" type="ORF">DPMN_101447</name>
</gene>